<evidence type="ECO:0000256" key="1">
    <source>
        <dbReference type="SAM" id="MobiDB-lite"/>
    </source>
</evidence>
<proteinExistence type="predicted"/>
<dbReference type="EMBL" id="MFZM01000012">
    <property type="protein sequence ID" value="OGK24154.1"/>
    <property type="molecule type" value="Genomic_DNA"/>
</dbReference>
<evidence type="ECO:0000256" key="2">
    <source>
        <dbReference type="SAM" id="Phobius"/>
    </source>
</evidence>
<name>A0A1F7GZG4_9BACT</name>
<accession>A0A1F7GZG4</accession>
<gene>
    <name evidence="3" type="ORF">A3C24_02685</name>
</gene>
<protein>
    <submittedName>
        <fullName evidence="3">Uncharacterized protein</fullName>
    </submittedName>
</protein>
<dbReference type="Proteomes" id="UP000177159">
    <property type="component" value="Unassembled WGS sequence"/>
</dbReference>
<feature type="region of interest" description="Disordered" evidence="1">
    <location>
        <begin position="49"/>
        <end position="69"/>
    </location>
</feature>
<evidence type="ECO:0000313" key="4">
    <source>
        <dbReference type="Proteomes" id="UP000177159"/>
    </source>
</evidence>
<sequence length="69" mass="8207">MKKKYPLLGIIVIVIIVLLLIFWYRQKLEEKRIEEEIQRNYKEMGPGWPDFIRPSPAEEVPLNEAGNRP</sequence>
<keyword evidence="2" id="KW-0472">Membrane</keyword>
<feature type="transmembrane region" description="Helical" evidence="2">
    <location>
        <begin position="6"/>
        <end position="24"/>
    </location>
</feature>
<organism evidence="3 4">
    <name type="scientific">Candidatus Roizmanbacteria bacterium RIFCSPHIGHO2_02_FULL_37_24</name>
    <dbReference type="NCBI Taxonomy" id="1802037"/>
    <lineage>
        <taxon>Bacteria</taxon>
        <taxon>Candidatus Roizmaniibacteriota</taxon>
    </lineage>
</organism>
<dbReference type="AlphaFoldDB" id="A0A1F7GZG4"/>
<reference evidence="3 4" key="1">
    <citation type="journal article" date="2016" name="Nat. Commun.">
        <title>Thousands of microbial genomes shed light on interconnected biogeochemical processes in an aquifer system.</title>
        <authorList>
            <person name="Anantharaman K."/>
            <person name="Brown C.T."/>
            <person name="Hug L.A."/>
            <person name="Sharon I."/>
            <person name="Castelle C.J."/>
            <person name="Probst A.J."/>
            <person name="Thomas B.C."/>
            <person name="Singh A."/>
            <person name="Wilkins M.J."/>
            <person name="Karaoz U."/>
            <person name="Brodie E.L."/>
            <person name="Williams K.H."/>
            <person name="Hubbard S.S."/>
            <person name="Banfield J.F."/>
        </authorList>
    </citation>
    <scope>NUCLEOTIDE SEQUENCE [LARGE SCALE GENOMIC DNA]</scope>
</reference>
<keyword evidence="2" id="KW-1133">Transmembrane helix</keyword>
<evidence type="ECO:0000313" key="3">
    <source>
        <dbReference type="EMBL" id="OGK24154.1"/>
    </source>
</evidence>
<keyword evidence="2" id="KW-0812">Transmembrane</keyword>
<comment type="caution">
    <text evidence="3">The sequence shown here is derived from an EMBL/GenBank/DDBJ whole genome shotgun (WGS) entry which is preliminary data.</text>
</comment>